<dbReference type="GO" id="GO:0020037">
    <property type="term" value="F:heme binding"/>
    <property type="evidence" value="ECO:0007669"/>
    <property type="project" value="InterPro"/>
</dbReference>
<evidence type="ECO:0000313" key="9">
    <source>
        <dbReference type="EMBL" id="PZM08752.1"/>
    </source>
</evidence>
<evidence type="ECO:0000256" key="1">
    <source>
        <dbReference type="ARBA" id="ARBA00022448"/>
    </source>
</evidence>
<name>A0A2W4C594_9HYPH</name>
<gene>
    <name evidence="9" type="ORF">CPY51_27630</name>
</gene>
<evidence type="ECO:0000256" key="3">
    <source>
        <dbReference type="ARBA" id="ARBA00022723"/>
    </source>
</evidence>
<dbReference type="EMBL" id="PCDP01000065">
    <property type="protein sequence ID" value="PZM08752.1"/>
    <property type="molecule type" value="Genomic_DNA"/>
</dbReference>
<protein>
    <submittedName>
        <fullName evidence="9">Cytochrome c4</fullName>
    </submittedName>
</protein>
<keyword evidence="7" id="KW-0472">Membrane</keyword>
<keyword evidence="3 6" id="KW-0479">Metal-binding</keyword>
<evidence type="ECO:0000256" key="2">
    <source>
        <dbReference type="ARBA" id="ARBA00022617"/>
    </source>
</evidence>
<feature type="transmembrane region" description="Helical" evidence="7">
    <location>
        <begin position="12"/>
        <end position="36"/>
    </location>
</feature>
<evidence type="ECO:0000313" key="10">
    <source>
        <dbReference type="Proteomes" id="UP000248925"/>
    </source>
</evidence>
<dbReference type="PANTHER" id="PTHR33751:SF9">
    <property type="entry name" value="CYTOCHROME C4"/>
    <property type="match status" value="1"/>
</dbReference>
<dbReference type="GO" id="GO:0009055">
    <property type="term" value="F:electron transfer activity"/>
    <property type="evidence" value="ECO:0007669"/>
    <property type="project" value="InterPro"/>
</dbReference>
<evidence type="ECO:0000256" key="6">
    <source>
        <dbReference type="PROSITE-ProRule" id="PRU00433"/>
    </source>
</evidence>
<dbReference type="PROSITE" id="PS51007">
    <property type="entry name" value="CYTC"/>
    <property type="match status" value="2"/>
</dbReference>
<feature type="domain" description="Cytochrome c" evidence="8">
    <location>
        <begin position="182"/>
        <end position="263"/>
    </location>
</feature>
<dbReference type="InterPro" id="IPR036909">
    <property type="entry name" value="Cyt_c-like_dom_sf"/>
</dbReference>
<keyword evidence="1" id="KW-0813">Transport</keyword>
<dbReference type="AlphaFoldDB" id="A0A2W4C594"/>
<evidence type="ECO:0000259" key="8">
    <source>
        <dbReference type="PROSITE" id="PS51007"/>
    </source>
</evidence>
<dbReference type="RefSeq" id="WP_111163441.1">
    <property type="nucleotide sequence ID" value="NZ_PCDP01000065.1"/>
</dbReference>
<evidence type="ECO:0000256" key="7">
    <source>
        <dbReference type="SAM" id="Phobius"/>
    </source>
</evidence>
<evidence type="ECO:0000256" key="5">
    <source>
        <dbReference type="ARBA" id="ARBA00023004"/>
    </source>
</evidence>
<evidence type="ECO:0000256" key="4">
    <source>
        <dbReference type="ARBA" id="ARBA00022982"/>
    </source>
</evidence>
<dbReference type="InterPro" id="IPR050597">
    <property type="entry name" value="Cytochrome_c_Oxidase_Subunit"/>
</dbReference>
<dbReference type="SUPFAM" id="SSF46626">
    <property type="entry name" value="Cytochrome c"/>
    <property type="match status" value="2"/>
</dbReference>
<feature type="domain" description="Cytochrome c" evidence="8">
    <location>
        <begin position="90"/>
        <end position="167"/>
    </location>
</feature>
<keyword evidence="4" id="KW-0249">Electron transport</keyword>
<reference evidence="9 10" key="1">
    <citation type="journal article" date="2018" name="Sci. Rep.">
        <title>Rhizobium tumorigenes sp. nov., a novel plant tumorigenic bacterium isolated from cane gall tumors on thornless blackberry.</title>
        <authorList>
            <person name="Kuzmanovi N."/>
            <person name="Smalla K."/>
            <person name="Gronow S."/>
            <person name="PuBawska J."/>
        </authorList>
    </citation>
    <scope>NUCLEOTIDE SEQUENCE [LARGE SCALE GENOMIC DNA]</scope>
    <source>
        <strain evidence="9 10">CCBAU 85046</strain>
    </source>
</reference>
<sequence length="263" mass="28108">MSEDRLFSFANRWSTISVGATVGMFLLSVLMGFVLLPYAEPDSRLGTLWDQICNAAGFPIKRSTTDTVSPSFTVSTAKFDIAAFRHPPASSIGSGATLAQKCAICHGPTGMSRADSPNLAGQYAVAIYKQLQDFKTGARVNAIMSPFVLNMSERDMHDLAVYYAYLPRLPEQYPTASGPAPAIVVSGAPMRGIAPCGSCHGNIENKVGAPWIGGQPAAYVKAQLEAFASGGRRNDTSLQMRNVARGMTPQEIDAAARYYASLN</sequence>
<keyword evidence="2 6" id="KW-0349">Heme</keyword>
<dbReference type="Proteomes" id="UP000248925">
    <property type="component" value="Unassembled WGS sequence"/>
</dbReference>
<keyword evidence="7" id="KW-0812">Transmembrane</keyword>
<accession>A0A2W4C594</accession>
<dbReference type="PANTHER" id="PTHR33751">
    <property type="entry name" value="CBB3-TYPE CYTOCHROME C OXIDASE SUBUNIT FIXP"/>
    <property type="match status" value="1"/>
</dbReference>
<keyword evidence="10" id="KW-1185">Reference proteome</keyword>
<organism evidence="9 10">
    <name type="scientific">Rhizobium tubonense</name>
    <dbReference type="NCBI Taxonomy" id="484088"/>
    <lineage>
        <taxon>Bacteria</taxon>
        <taxon>Pseudomonadati</taxon>
        <taxon>Pseudomonadota</taxon>
        <taxon>Alphaproteobacteria</taxon>
        <taxon>Hyphomicrobiales</taxon>
        <taxon>Rhizobiaceae</taxon>
        <taxon>Rhizobium/Agrobacterium group</taxon>
        <taxon>Rhizobium</taxon>
    </lineage>
</organism>
<dbReference type="OrthoDB" id="9808603at2"/>
<keyword evidence="7" id="KW-1133">Transmembrane helix</keyword>
<proteinExistence type="predicted"/>
<keyword evidence="5 6" id="KW-0408">Iron</keyword>
<dbReference type="Gene3D" id="1.10.760.10">
    <property type="entry name" value="Cytochrome c-like domain"/>
    <property type="match status" value="2"/>
</dbReference>
<dbReference type="Pfam" id="PF00034">
    <property type="entry name" value="Cytochrom_C"/>
    <property type="match status" value="1"/>
</dbReference>
<dbReference type="InterPro" id="IPR009056">
    <property type="entry name" value="Cyt_c-like_dom"/>
</dbReference>
<comment type="caution">
    <text evidence="9">The sequence shown here is derived from an EMBL/GenBank/DDBJ whole genome shotgun (WGS) entry which is preliminary data.</text>
</comment>
<dbReference type="GO" id="GO:0046872">
    <property type="term" value="F:metal ion binding"/>
    <property type="evidence" value="ECO:0007669"/>
    <property type="project" value="UniProtKB-KW"/>
</dbReference>